<comment type="caution">
    <text evidence="2">The sequence shown here is derived from an EMBL/GenBank/DDBJ whole genome shotgun (WGS) entry which is preliminary data.</text>
</comment>
<reference evidence="2" key="1">
    <citation type="submission" date="2019-08" db="EMBL/GenBank/DDBJ databases">
        <authorList>
            <person name="Kucharzyk K."/>
            <person name="Murdoch R.W."/>
            <person name="Higgins S."/>
            <person name="Loffler F."/>
        </authorList>
    </citation>
    <scope>NUCLEOTIDE SEQUENCE</scope>
</reference>
<name>A0A645D7H2_9ZZZZ</name>
<keyword evidence="1" id="KW-0472">Membrane</keyword>
<dbReference type="PROSITE" id="PS51257">
    <property type="entry name" value="PROKAR_LIPOPROTEIN"/>
    <property type="match status" value="1"/>
</dbReference>
<organism evidence="2">
    <name type="scientific">bioreactor metagenome</name>
    <dbReference type="NCBI Taxonomy" id="1076179"/>
    <lineage>
        <taxon>unclassified sequences</taxon>
        <taxon>metagenomes</taxon>
        <taxon>ecological metagenomes</taxon>
    </lineage>
</organism>
<feature type="transmembrane region" description="Helical" evidence="1">
    <location>
        <begin position="12"/>
        <end position="32"/>
    </location>
</feature>
<keyword evidence="1" id="KW-0812">Transmembrane</keyword>
<feature type="transmembrane region" description="Helical" evidence="1">
    <location>
        <begin position="59"/>
        <end position="80"/>
    </location>
</feature>
<evidence type="ECO:0000256" key="1">
    <source>
        <dbReference type="SAM" id="Phobius"/>
    </source>
</evidence>
<accession>A0A645D7H2</accession>
<evidence type="ECO:0000313" key="2">
    <source>
        <dbReference type="EMBL" id="MPM85137.1"/>
    </source>
</evidence>
<proteinExistence type="predicted"/>
<keyword evidence="1" id="KW-1133">Transmembrane helix</keyword>
<dbReference type="EMBL" id="VSSQ01033512">
    <property type="protein sequence ID" value="MPM85137.1"/>
    <property type="molecule type" value="Genomic_DNA"/>
</dbReference>
<dbReference type="AlphaFoldDB" id="A0A645D7H2"/>
<protein>
    <submittedName>
        <fullName evidence="2">Uncharacterized protein</fullName>
    </submittedName>
</protein>
<sequence>MRFAQSVGLVQPNIFVVFACVYGVVPVELFIMSSNNKVSFPLLAFDVECPNIKHPPDKIVTFAASLAVVIPATVVAFKVVSSTSYLLAPKVDTAG</sequence>
<gene>
    <name evidence="2" type="ORF">SDC9_132214</name>
</gene>